<name>A0AAN9Y5V5_9HEMI</name>
<feature type="transmembrane region" description="Helical" evidence="2">
    <location>
        <begin position="330"/>
        <end position="350"/>
    </location>
</feature>
<dbReference type="Gene3D" id="1.20.1250.20">
    <property type="entry name" value="MFS general substrate transporter like domains"/>
    <property type="match status" value="2"/>
</dbReference>
<dbReference type="SUPFAM" id="SSF103473">
    <property type="entry name" value="MFS general substrate transporter"/>
    <property type="match status" value="1"/>
</dbReference>
<dbReference type="InterPro" id="IPR036259">
    <property type="entry name" value="MFS_trans_sf"/>
</dbReference>
<dbReference type="AlphaFoldDB" id="A0AAN9Y5V5"/>
<dbReference type="InterPro" id="IPR039672">
    <property type="entry name" value="MFS_2"/>
</dbReference>
<comment type="caution">
    <text evidence="3">The sequence shown here is derived from an EMBL/GenBank/DDBJ whole genome shotgun (WGS) entry which is preliminary data.</text>
</comment>
<organism evidence="3 4">
    <name type="scientific">Parthenolecanium corni</name>
    <dbReference type="NCBI Taxonomy" id="536013"/>
    <lineage>
        <taxon>Eukaryota</taxon>
        <taxon>Metazoa</taxon>
        <taxon>Ecdysozoa</taxon>
        <taxon>Arthropoda</taxon>
        <taxon>Hexapoda</taxon>
        <taxon>Insecta</taxon>
        <taxon>Pterygota</taxon>
        <taxon>Neoptera</taxon>
        <taxon>Paraneoptera</taxon>
        <taxon>Hemiptera</taxon>
        <taxon>Sternorrhyncha</taxon>
        <taxon>Coccoidea</taxon>
        <taxon>Coccidae</taxon>
        <taxon>Parthenolecanium</taxon>
    </lineage>
</organism>
<feature type="transmembrane region" description="Helical" evidence="2">
    <location>
        <begin position="300"/>
        <end position="318"/>
    </location>
</feature>
<accession>A0AAN9Y5V5</accession>
<feature type="transmembrane region" description="Helical" evidence="2">
    <location>
        <begin position="425"/>
        <end position="448"/>
    </location>
</feature>
<feature type="transmembrane region" description="Helical" evidence="2">
    <location>
        <begin position="129"/>
        <end position="148"/>
    </location>
</feature>
<feature type="transmembrane region" description="Helical" evidence="2">
    <location>
        <begin position="169"/>
        <end position="190"/>
    </location>
</feature>
<dbReference type="FunFam" id="1.20.1250.20:FF:000431">
    <property type="entry name" value="Predicted protein"/>
    <property type="match status" value="1"/>
</dbReference>
<evidence type="ECO:0000256" key="2">
    <source>
        <dbReference type="SAM" id="Phobius"/>
    </source>
</evidence>
<evidence type="ECO:0000313" key="3">
    <source>
        <dbReference type="EMBL" id="KAK7591093.1"/>
    </source>
</evidence>
<dbReference type="GO" id="GO:0005886">
    <property type="term" value="C:plasma membrane"/>
    <property type="evidence" value="ECO:0007669"/>
    <property type="project" value="TreeGrafter"/>
</dbReference>
<feature type="transmembrane region" description="Helical" evidence="2">
    <location>
        <begin position="356"/>
        <end position="380"/>
    </location>
</feature>
<feature type="transmembrane region" description="Helical" evidence="2">
    <location>
        <begin position="210"/>
        <end position="232"/>
    </location>
</feature>
<feature type="transmembrane region" description="Helical" evidence="2">
    <location>
        <begin position="262"/>
        <end position="280"/>
    </location>
</feature>
<evidence type="ECO:0000256" key="1">
    <source>
        <dbReference type="ARBA" id="ARBA00008335"/>
    </source>
</evidence>
<keyword evidence="2" id="KW-0472">Membrane</keyword>
<feature type="transmembrane region" description="Helical" evidence="2">
    <location>
        <begin position="100"/>
        <end position="123"/>
    </location>
</feature>
<gene>
    <name evidence="3" type="ORF">V9T40_002706</name>
</gene>
<dbReference type="GO" id="GO:0008643">
    <property type="term" value="P:carbohydrate transport"/>
    <property type="evidence" value="ECO:0007669"/>
    <property type="project" value="InterPro"/>
</dbReference>
<evidence type="ECO:0008006" key="5">
    <source>
        <dbReference type="Google" id="ProtNLM"/>
    </source>
</evidence>
<dbReference type="Pfam" id="PF13347">
    <property type="entry name" value="MFS_2"/>
    <property type="match status" value="1"/>
</dbReference>
<reference evidence="3 4" key="1">
    <citation type="submission" date="2024-03" db="EMBL/GenBank/DDBJ databases">
        <title>Adaptation during the transition from Ophiocordyceps entomopathogen to insect associate is accompanied by gene loss and intensified selection.</title>
        <authorList>
            <person name="Ward C.M."/>
            <person name="Onetto C.A."/>
            <person name="Borneman A.R."/>
        </authorList>
    </citation>
    <scope>NUCLEOTIDE SEQUENCE [LARGE SCALE GENOMIC DNA]</scope>
    <source>
        <strain evidence="3">AWRI1</strain>
        <tissue evidence="3">Single Adult Female</tissue>
    </source>
</reference>
<sequence>MNKVEEEKKLSDDLTSTLTRRTYLCYGVGHMLNDLTSAMWFSYLLLFLHYGLQFSNSEAGLLLLIGQVADGMATPIVGFLSDKGAGHWMCRYGHRKSWHLVGTLCVVASFPFIYSPCFIFEFLGKDGKLVYYSIFIIIFQLGWASVQVSHLSLAPDLSPHQQERTGLLTVRYSFTVLANMMVHLFTWILFASYKNKGTTKTIGTEDKQKFQIVALFVVAIGSVFTLIFHTGIREKIPVKSSSPTKENQPQKIMKRTSVLTEFGLYHIMMVYMMSQLYANQSQVLIPMYLEEYLRVEAERLPMLPLIMFISSSLTSICTKALNNNCGRKTTYIIGSSVAVFTCTIVYFGEGRIYTKYIIYAVAALFGVAASIIMVTSQGIVADLIGEHTTHGAFVYGLMSFADKMSNGIAVMIIQHFKSYSDAIEYYRDMLIIMCGCSVIVGLLCVIALPKDFKLFAKKMDDESITATRIVYCLETDPNNSSNSELKTLHRNENLLKRRKDAEISDCTDRAEIWMAASSGNTITCPTGNGFSLRCNVFISPLNRRHNAVISDCSIELKFSRQLPHPKTSSPER</sequence>
<dbReference type="CDD" id="cd17491">
    <property type="entry name" value="MFS_MFSD12"/>
    <property type="match status" value="1"/>
</dbReference>
<comment type="similarity">
    <text evidence="1">Belongs to the major facilitator superfamily.</text>
</comment>
<dbReference type="PANTHER" id="PTHR11328">
    <property type="entry name" value="MAJOR FACILITATOR SUPERFAMILY DOMAIN-CONTAINING PROTEIN"/>
    <property type="match status" value="1"/>
</dbReference>
<dbReference type="PANTHER" id="PTHR11328:SF28">
    <property type="entry name" value="MAJOR FACILITATOR SUPERFAMILY DOMAIN-CONTAINING PROTEIN 12"/>
    <property type="match status" value="1"/>
</dbReference>
<keyword evidence="4" id="KW-1185">Reference proteome</keyword>
<dbReference type="GO" id="GO:0015293">
    <property type="term" value="F:symporter activity"/>
    <property type="evidence" value="ECO:0007669"/>
    <property type="project" value="InterPro"/>
</dbReference>
<keyword evidence="2" id="KW-1133">Transmembrane helix</keyword>
<feature type="transmembrane region" description="Helical" evidence="2">
    <location>
        <begin position="59"/>
        <end position="80"/>
    </location>
</feature>
<proteinExistence type="inferred from homology"/>
<feature type="transmembrane region" description="Helical" evidence="2">
    <location>
        <begin position="392"/>
        <end position="413"/>
    </location>
</feature>
<dbReference type="EMBL" id="JBBCAQ010000022">
    <property type="protein sequence ID" value="KAK7591093.1"/>
    <property type="molecule type" value="Genomic_DNA"/>
</dbReference>
<feature type="transmembrane region" description="Helical" evidence="2">
    <location>
        <begin position="23"/>
        <end position="47"/>
    </location>
</feature>
<dbReference type="Proteomes" id="UP001367676">
    <property type="component" value="Unassembled WGS sequence"/>
</dbReference>
<evidence type="ECO:0000313" key="4">
    <source>
        <dbReference type="Proteomes" id="UP001367676"/>
    </source>
</evidence>
<keyword evidence="2" id="KW-0812">Transmembrane</keyword>
<protein>
    <recommendedName>
        <fullName evidence="5">Major facilitator superfamily domain-containing protein 12-like</fullName>
    </recommendedName>
</protein>